<keyword evidence="1" id="KW-0812">Transmembrane</keyword>
<evidence type="ECO:0000256" key="1">
    <source>
        <dbReference type="SAM" id="Phobius"/>
    </source>
</evidence>
<dbReference type="AlphaFoldDB" id="A0A6N2NJM5"/>
<sequence>MALRIVYGAVILSFSCTFSKLLHLLLHPVFYFTSCYQYYSLTKRVVQASRVQTKQACLLGRHGCRLENSTLEFVLSGMRQDLSAGEQKVLAQLRKRKSHTREI</sequence>
<protein>
    <submittedName>
        <fullName evidence="2">Uncharacterized protein</fullName>
    </submittedName>
</protein>
<proteinExistence type="predicted"/>
<keyword evidence="1" id="KW-0472">Membrane</keyword>
<organism evidence="2">
    <name type="scientific">Salix viminalis</name>
    <name type="common">Common osier</name>
    <name type="synonym">Basket willow</name>
    <dbReference type="NCBI Taxonomy" id="40686"/>
    <lineage>
        <taxon>Eukaryota</taxon>
        <taxon>Viridiplantae</taxon>
        <taxon>Streptophyta</taxon>
        <taxon>Embryophyta</taxon>
        <taxon>Tracheophyta</taxon>
        <taxon>Spermatophyta</taxon>
        <taxon>Magnoliopsida</taxon>
        <taxon>eudicotyledons</taxon>
        <taxon>Gunneridae</taxon>
        <taxon>Pentapetalae</taxon>
        <taxon>rosids</taxon>
        <taxon>fabids</taxon>
        <taxon>Malpighiales</taxon>
        <taxon>Salicaceae</taxon>
        <taxon>Saliceae</taxon>
        <taxon>Salix</taxon>
    </lineage>
</organism>
<feature type="transmembrane region" description="Helical" evidence="1">
    <location>
        <begin position="6"/>
        <end position="26"/>
    </location>
</feature>
<keyword evidence="1" id="KW-1133">Transmembrane helix</keyword>
<name>A0A6N2NJM5_SALVM</name>
<gene>
    <name evidence="2" type="ORF">SVIM_LOCUS471371</name>
</gene>
<dbReference type="PROSITE" id="PS51257">
    <property type="entry name" value="PROKAR_LIPOPROTEIN"/>
    <property type="match status" value="1"/>
</dbReference>
<dbReference type="EMBL" id="CAADRP010002151">
    <property type="protein sequence ID" value="VFU62352.1"/>
    <property type="molecule type" value="Genomic_DNA"/>
</dbReference>
<reference evidence="2" key="1">
    <citation type="submission" date="2019-03" db="EMBL/GenBank/DDBJ databases">
        <authorList>
            <person name="Mank J."/>
            <person name="Almeida P."/>
        </authorList>
    </citation>
    <scope>NUCLEOTIDE SEQUENCE</scope>
    <source>
        <strain evidence="2">78183</strain>
    </source>
</reference>
<evidence type="ECO:0000313" key="2">
    <source>
        <dbReference type="EMBL" id="VFU62352.1"/>
    </source>
</evidence>
<accession>A0A6N2NJM5</accession>